<evidence type="ECO:0000313" key="5">
    <source>
        <dbReference type="Proteomes" id="UP000505355"/>
    </source>
</evidence>
<evidence type="ECO:0000313" key="4">
    <source>
        <dbReference type="EMBL" id="QKJ31456.1"/>
    </source>
</evidence>
<evidence type="ECO:0000256" key="1">
    <source>
        <dbReference type="ARBA" id="ARBA00022679"/>
    </source>
</evidence>
<sequence length="376" mass="42450">MRIGYDAKRFFLNSTGLGNYSRWLVQSLASYYPDNTYLLYTPKVENSSRVSFINSHKNIQTILPKRKALASWWRTKGIVKYLSRDGVQLYHGLSHELPYGITKTGIKTILTVHDLIFMRFPQYFGMVSRNIYLAKLKYACRIADSIIAISERTKADLMELLHVPSHKINVVYQGCDAAFKAVCPPEQKKAVLKKFNITTPFVLSVGTIEERKNLLLLIKAMSRVEGNVQLVVVGRQTAYAEEVKQAIHRYRLTDRMVFLDKVDFADLPALYQAASVFVYPSRYEGFGIPVLEALNSGTPVIAATGSCLEEAGGPDSLYSSPDDDEDLAIKINLVLNYDGLREKMIAKGHEYSRNFDDDKLAAQLMAVYTPLLNPPR</sequence>
<proteinExistence type="predicted"/>
<dbReference type="GO" id="GO:0009103">
    <property type="term" value="P:lipopolysaccharide biosynthetic process"/>
    <property type="evidence" value="ECO:0007669"/>
    <property type="project" value="TreeGrafter"/>
</dbReference>
<dbReference type="SUPFAM" id="SSF53756">
    <property type="entry name" value="UDP-Glycosyltransferase/glycogen phosphorylase"/>
    <property type="match status" value="1"/>
</dbReference>
<dbReference type="RefSeq" id="WP_173416116.1">
    <property type="nucleotide sequence ID" value="NZ_CP054139.1"/>
</dbReference>
<keyword evidence="5" id="KW-1185">Reference proteome</keyword>
<dbReference type="Pfam" id="PF00534">
    <property type="entry name" value="Glycos_transf_1"/>
    <property type="match status" value="1"/>
</dbReference>
<dbReference type="EMBL" id="CP054139">
    <property type="protein sequence ID" value="QKJ31456.1"/>
    <property type="molecule type" value="Genomic_DNA"/>
</dbReference>
<dbReference type="PANTHER" id="PTHR46401">
    <property type="entry name" value="GLYCOSYLTRANSFERASE WBBK-RELATED"/>
    <property type="match status" value="1"/>
</dbReference>
<dbReference type="Proteomes" id="UP000505355">
    <property type="component" value="Chromosome"/>
</dbReference>
<evidence type="ECO:0000259" key="3">
    <source>
        <dbReference type="Pfam" id="PF13439"/>
    </source>
</evidence>
<dbReference type="Gene3D" id="3.40.50.2000">
    <property type="entry name" value="Glycogen Phosphorylase B"/>
    <property type="match status" value="2"/>
</dbReference>
<dbReference type="KEGG" id="mmab:HQ865_17340"/>
<dbReference type="InterPro" id="IPR028098">
    <property type="entry name" value="Glyco_trans_4-like_N"/>
</dbReference>
<keyword evidence="1 4" id="KW-0808">Transferase</keyword>
<dbReference type="CDD" id="cd03809">
    <property type="entry name" value="GT4_MtfB-like"/>
    <property type="match status" value="1"/>
</dbReference>
<dbReference type="AlphaFoldDB" id="A0A7D4UG86"/>
<dbReference type="PANTHER" id="PTHR46401:SF2">
    <property type="entry name" value="GLYCOSYLTRANSFERASE WBBK-RELATED"/>
    <property type="match status" value="1"/>
</dbReference>
<name>A0A7D4UG86_9SPHI</name>
<accession>A0A7D4UG86</accession>
<dbReference type="Pfam" id="PF13439">
    <property type="entry name" value="Glyco_transf_4"/>
    <property type="match status" value="1"/>
</dbReference>
<reference evidence="4 5" key="1">
    <citation type="submission" date="2020-05" db="EMBL/GenBank/DDBJ databases">
        <title>Mucilaginibacter mali sp. nov.</title>
        <authorList>
            <person name="Kim H.S."/>
            <person name="Lee K.C."/>
            <person name="Suh M.K."/>
            <person name="Kim J.-S."/>
            <person name="Han K.-I."/>
            <person name="Eom M.K."/>
            <person name="Shin Y.K."/>
            <person name="Lee J.-S."/>
        </authorList>
    </citation>
    <scope>NUCLEOTIDE SEQUENCE [LARGE SCALE GENOMIC DNA]</scope>
    <source>
        <strain evidence="4 5">G2-14</strain>
    </source>
</reference>
<dbReference type="InterPro" id="IPR001296">
    <property type="entry name" value="Glyco_trans_1"/>
</dbReference>
<feature type="domain" description="Glycosyltransferase subfamily 4-like N-terminal" evidence="3">
    <location>
        <begin position="59"/>
        <end position="178"/>
    </location>
</feature>
<gene>
    <name evidence="4" type="ORF">HQ865_17340</name>
</gene>
<evidence type="ECO:0000259" key="2">
    <source>
        <dbReference type="Pfam" id="PF00534"/>
    </source>
</evidence>
<protein>
    <submittedName>
        <fullName evidence="4">Glycosyltransferase family 4 protein</fullName>
    </submittedName>
</protein>
<organism evidence="4 5">
    <name type="scientific">Mucilaginibacter mali</name>
    <dbReference type="NCBI Taxonomy" id="2740462"/>
    <lineage>
        <taxon>Bacteria</taxon>
        <taxon>Pseudomonadati</taxon>
        <taxon>Bacteroidota</taxon>
        <taxon>Sphingobacteriia</taxon>
        <taxon>Sphingobacteriales</taxon>
        <taxon>Sphingobacteriaceae</taxon>
        <taxon>Mucilaginibacter</taxon>
    </lineage>
</organism>
<feature type="domain" description="Glycosyl transferase family 1" evidence="2">
    <location>
        <begin position="196"/>
        <end position="349"/>
    </location>
</feature>
<dbReference type="GO" id="GO:0016757">
    <property type="term" value="F:glycosyltransferase activity"/>
    <property type="evidence" value="ECO:0007669"/>
    <property type="project" value="InterPro"/>
</dbReference>